<name>A0ACC0B744_CATRO</name>
<dbReference type="Proteomes" id="UP001060085">
    <property type="component" value="Linkage Group LG04"/>
</dbReference>
<organism evidence="1 2">
    <name type="scientific">Catharanthus roseus</name>
    <name type="common">Madagascar periwinkle</name>
    <name type="synonym">Vinca rosea</name>
    <dbReference type="NCBI Taxonomy" id="4058"/>
    <lineage>
        <taxon>Eukaryota</taxon>
        <taxon>Viridiplantae</taxon>
        <taxon>Streptophyta</taxon>
        <taxon>Embryophyta</taxon>
        <taxon>Tracheophyta</taxon>
        <taxon>Spermatophyta</taxon>
        <taxon>Magnoliopsida</taxon>
        <taxon>eudicotyledons</taxon>
        <taxon>Gunneridae</taxon>
        <taxon>Pentapetalae</taxon>
        <taxon>asterids</taxon>
        <taxon>lamiids</taxon>
        <taxon>Gentianales</taxon>
        <taxon>Apocynaceae</taxon>
        <taxon>Rauvolfioideae</taxon>
        <taxon>Vinceae</taxon>
        <taxon>Catharanthinae</taxon>
        <taxon>Catharanthus</taxon>
    </lineage>
</organism>
<accession>A0ACC0B744</accession>
<sequence length="270" mass="28656">MWRSGISRESILGMAFFYPLRICQHPKMIILDGIRISRESTSVIQDVEVDDMTTGVLEGPPSSLVQYTSGFYWWYTFAVQPLLCHPQEYVLEHGARGVKRGTRKLPGGGAHGGCASAPPYPGGRGREDLGDGGEKGGGSGGWGRGDAPKFSLGLAPVALSYPSGVCTSHVPPDPFDSPDASYIQPPPSVGDTSYAPSPPSAVVLSFDAPLPSSITGSSVPHIPISRASSFDSNEYGDEPADDVKPAQQLGFGHRVGKRLLDLLHQIGVRV</sequence>
<evidence type="ECO:0000313" key="2">
    <source>
        <dbReference type="Proteomes" id="UP001060085"/>
    </source>
</evidence>
<reference evidence="2" key="1">
    <citation type="journal article" date="2023" name="Nat. Plants">
        <title>Single-cell RNA sequencing provides a high-resolution roadmap for understanding the multicellular compartmentation of specialized metabolism.</title>
        <authorList>
            <person name="Sun S."/>
            <person name="Shen X."/>
            <person name="Li Y."/>
            <person name="Li Y."/>
            <person name="Wang S."/>
            <person name="Li R."/>
            <person name="Zhang H."/>
            <person name="Shen G."/>
            <person name="Guo B."/>
            <person name="Wei J."/>
            <person name="Xu J."/>
            <person name="St-Pierre B."/>
            <person name="Chen S."/>
            <person name="Sun C."/>
        </authorList>
    </citation>
    <scope>NUCLEOTIDE SEQUENCE [LARGE SCALE GENOMIC DNA]</scope>
</reference>
<keyword evidence="2" id="KW-1185">Reference proteome</keyword>
<evidence type="ECO:0000313" key="1">
    <source>
        <dbReference type="EMBL" id="KAI5668463.1"/>
    </source>
</evidence>
<proteinExistence type="predicted"/>
<protein>
    <submittedName>
        <fullName evidence="1">Uncharacterized protein</fullName>
    </submittedName>
</protein>
<gene>
    <name evidence="1" type="ORF">M9H77_18316</name>
</gene>
<comment type="caution">
    <text evidence="1">The sequence shown here is derived from an EMBL/GenBank/DDBJ whole genome shotgun (WGS) entry which is preliminary data.</text>
</comment>
<dbReference type="EMBL" id="CM044704">
    <property type="protein sequence ID" value="KAI5668463.1"/>
    <property type="molecule type" value="Genomic_DNA"/>
</dbReference>